<dbReference type="Proteomes" id="UP000564644">
    <property type="component" value="Unassembled WGS sequence"/>
</dbReference>
<dbReference type="Gene3D" id="3.40.50.720">
    <property type="entry name" value="NAD(P)-binding Rossmann-like Domain"/>
    <property type="match status" value="1"/>
</dbReference>
<comment type="caution">
    <text evidence="2">The sequence shown here is derived from an EMBL/GenBank/DDBJ whole genome shotgun (WGS) entry which is preliminary data.</text>
</comment>
<dbReference type="Pfam" id="PF01370">
    <property type="entry name" value="Epimerase"/>
    <property type="match status" value="1"/>
</dbReference>
<dbReference type="CDD" id="cd08946">
    <property type="entry name" value="SDR_e"/>
    <property type="match status" value="1"/>
</dbReference>
<dbReference type="EMBL" id="JACJVO010000018">
    <property type="protein sequence ID" value="MBB6732239.1"/>
    <property type="molecule type" value="Genomic_DNA"/>
</dbReference>
<organism evidence="2 3">
    <name type="scientific">Cohnella zeiphila</name>
    <dbReference type="NCBI Taxonomy" id="2761120"/>
    <lineage>
        <taxon>Bacteria</taxon>
        <taxon>Bacillati</taxon>
        <taxon>Bacillota</taxon>
        <taxon>Bacilli</taxon>
        <taxon>Bacillales</taxon>
        <taxon>Paenibacillaceae</taxon>
        <taxon>Cohnella</taxon>
    </lineage>
</organism>
<protein>
    <submittedName>
        <fullName evidence="2">NAD(P)-dependent oxidoreductase</fullName>
    </submittedName>
</protein>
<dbReference type="PANTHER" id="PTHR43245">
    <property type="entry name" value="BIFUNCTIONAL POLYMYXIN RESISTANCE PROTEIN ARNA"/>
    <property type="match status" value="1"/>
</dbReference>
<evidence type="ECO:0000259" key="1">
    <source>
        <dbReference type="Pfam" id="PF01370"/>
    </source>
</evidence>
<evidence type="ECO:0000313" key="3">
    <source>
        <dbReference type="Proteomes" id="UP000564644"/>
    </source>
</evidence>
<dbReference type="RefSeq" id="WP_185129908.1">
    <property type="nucleotide sequence ID" value="NZ_JACJVO010000018.1"/>
</dbReference>
<dbReference type="AlphaFoldDB" id="A0A7X0SNR0"/>
<dbReference type="InterPro" id="IPR050177">
    <property type="entry name" value="Lipid_A_modif_metabolic_enz"/>
</dbReference>
<dbReference type="InterPro" id="IPR036291">
    <property type="entry name" value="NAD(P)-bd_dom_sf"/>
</dbReference>
<gene>
    <name evidence="2" type="ORF">H7C18_15070</name>
</gene>
<keyword evidence="3" id="KW-1185">Reference proteome</keyword>
<accession>A0A7X0SNR0</accession>
<proteinExistence type="predicted"/>
<dbReference type="InterPro" id="IPR001509">
    <property type="entry name" value="Epimerase_deHydtase"/>
</dbReference>
<feature type="domain" description="NAD-dependent epimerase/dehydratase" evidence="1">
    <location>
        <begin position="4"/>
        <end position="222"/>
    </location>
</feature>
<sequence>MKKALIVGGAGYIGGYMTDLLQQSTDFDITVYDNLLFENHFLKNVKFIYGDIRDREKLAKILPEYNFVIWLAALVGDGACAVNLPLTEEINADAPKWLVDHYDGTIVFMSTCSVYGMNKSLINEDAKPNPLSAYASTKLEAEQYIVNHAKDYLIFRLGTLYGVGDMFSRLRFDLVVNVLTLHAIQKGEVSVFGGQQWRPILHVKDVAHAVAYCLKHNVRGLYNLSEQNVVIADLAEEIKKIVPDMKIKHQDIKFEDLRDYKVDNSRILETGWRPKFTLTEGIEEIAWAISESRVKDPSDPVYSNVAYMRELERSGARG</sequence>
<name>A0A7X0SNR0_9BACL</name>
<evidence type="ECO:0000313" key="2">
    <source>
        <dbReference type="EMBL" id="MBB6732239.1"/>
    </source>
</evidence>
<dbReference type="SUPFAM" id="SSF51735">
    <property type="entry name" value="NAD(P)-binding Rossmann-fold domains"/>
    <property type="match status" value="1"/>
</dbReference>
<dbReference type="PANTHER" id="PTHR43245:SF23">
    <property type="entry name" value="NAD(P)-BINDING DOMAIN-CONTAINING PROTEIN"/>
    <property type="match status" value="1"/>
</dbReference>
<reference evidence="2 3" key="1">
    <citation type="submission" date="2020-08" db="EMBL/GenBank/DDBJ databases">
        <title>Cohnella phylogeny.</title>
        <authorList>
            <person name="Dunlap C."/>
        </authorList>
    </citation>
    <scope>NUCLEOTIDE SEQUENCE [LARGE SCALE GENOMIC DNA]</scope>
    <source>
        <strain evidence="2 3">CBP 2801</strain>
    </source>
</reference>